<organism evidence="1">
    <name type="scientific">bioreactor metagenome</name>
    <dbReference type="NCBI Taxonomy" id="1076179"/>
    <lineage>
        <taxon>unclassified sequences</taxon>
        <taxon>metagenomes</taxon>
        <taxon>ecological metagenomes</taxon>
    </lineage>
</organism>
<sequence length="123" mass="13819">MQAHDAHGGRGREIVRVDQLQQTLRETRKLRVHLELNAPRQQGETFQQPLHIRVGHLQALHAQTAGDLGMFLRKLLAQFADVGQFAVVIVEQTRVHQLSPIWSSKVTEPVSRSMLDLSSISIG</sequence>
<evidence type="ECO:0000313" key="1">
    <source>
        <dbReference type="EMBL" id="MPM83396.1"/>
    </source>
</evidence>
<name>A0A645D202_9ZZZZ</name>
<gene>
    <name evidence="1" type="ORF">SDC9_130460</name>
</gene>
<dbReference type="AlphaFoldDB" id="A0A645D202"/>
<comment type="caution">
    <text evidence="1">The sequence shown here is derived from an EMBL/GenBank/DDBJ whole genome shotgun (WGS) entry which is preliminary data.</text>
</comment>
<dbReference type="EMBL" id="VSSQ01032204">
    <property type="protein sequence ID" value="MPM83396.1"/>
    <property type="molecule type" value="Genomic_DNA"/>
</dbReference>
<accession>A0A645D202</accession>
<protein>
    <submittedName>
        <fullName evidence="1">Uncharacterized protein</fullName>
    </submittedName>
</protein>
<reference evidence="1" key="1">
    <citation type="submission" date="2019-08" db="EMBL/GenBank/DDBJ databases">
        <authorList>
            <person name="Kucharzyk K."/>
            <person name="Murdoch R.W."/>
            <person name="Higgins S."/>
            <person name="Loffler F."/>
        </authorList>
    </citation>
    <scope>NUCLEOTIDE SEQUENCE</scope>
</reference>
<proteinExistence type="predicted"/>